<comment type="caution">
    <text evidence="2">The sequence shown here is derived from an EMBL/GenBank/DDBJ whole genome shotgun (WGS) entry which is preliminary data.</text>
</comment>
<keyword evidence="3" id="KW-1185">Reference proteome</keyword>
<gene>
    <name evidence="2" type="ORF">ACFOWE_03060</name>
</gene>
<proteinExistence type="predicted"/>
<sequence>MALMVFAGTAGAASACTVTAADRRPPPRPEGLPEPPELEAVGEVWPKVVFTLPTRLGKGPYVQPVAMLGRDEVLMVTPFELPRFLTYDLRTKRHRVLATAPRWGGCSLCYEIRSVAVGRTRIAWTVGVYRSEPWNAGKRHVELWSMPRSGGPMRLVMWLTGHDDVPLDDALVIDGDDAVWHDGNDSYRISLTAARPRKTPERPGSGPPAVPHPQADMPCGAEWCVRALPPRPYELTTLAVERRDGSGRTTVAASSGGALIGDRFGLFGPPYVYDDGPVHITMGGSESSAILYDRCTGGSAWAGVRERPETEDGTGQDYEITRGTWGPDDPILFWQEPGGRRYTVLDLARIPDRPCGA</sequence>
<evidence type="ECO:0008006" key="4">
    <source>
        <dbReference type="Google" id="ProtNLM"/>
    </source>
</evidence>
<evidence type="ECO:0000313" key="2">
    <source>
        <dbReference type="EMBL" id="MFC4057254.1"/>
    </source>
</evidence>
<name>A0ABV8HZB6_9ACTN</name>
<dbReference type="EMBL" id="JBHSBM010000009">
    <property type="protein sequence ID" value="MFC4057254.1"/>
    <property type="molecule type" value="Genomic_DNA"/>
</dbReference>
<protein>
    <recommendedName>
        <fullName evidence="4">Lipoprotein</fullName>
    </recommendedName>
</protein>
<feature type="region of interest" description="Disordered" evidence="1">
    <location>
        <begin position="192"/>
        <end position="213"/>
    </location>
</feature>
<organism evidence="2 3">
    <name type="scientific">Planomonospora corallina</name>
    <dbReference type="NCBI Taxonomy" id="1806052"/>
    <lineage>
        <taxon>Bacteria</taxon>
        <taxon>Bacillati</taxon>
        <taxon>Actinomycetota</taxon>
        <taxon>Actinomycetes</taxon>
        <taxon>Streptosporangiales</taxon>
        <taxon>Streptosporangiaceae</taxon>
        <taxon>Planomonospora</taxon>
    </lineage>
</organism>
<dbReference type="RefSeq" id="WP_377285208.1">
    <property type="nucleotide sequence ID" value="NZ_JBHSBM010000009.1"/>
</dbReference>
<reference evidence="3" key="1">
    <citation type="journal article" date="2019" name="Int. J. Syst. Evol. Microbiol.">
        <title>The Global Catalogue of Microorganisms (GCM) 10K type strain sequencing project: providing services to taxonomists for standard genome sequencing and annotation.</title>
        <authorList>
            <consortium name="The Broad Institute Genomics Platform"/>
            <consortium name="The Broad Institute Genome Sequencing Center for Infectious Disease"/>
            <person name="Wu L."/>
            <person name="Ma J."/>
        </authorList>
    </citation>
    <scope>NUCLEOTIDE SEQUENCE [LARGE SCALE GENOMIC DNA]</scope>
    <source>
        <strain evidence="3">TBRC 4489</strain>
    </source>
</reference>
<dbReference type="Proteomes" id="UP001595850">
    <property type="component" value="Unassembled WGS sequence"/>
</dbReference>
<accession>A0ABV8HZB6</accession>
<evidence type="ECO:0000256" key="1">
    <source>
        <dbReference type="SAM" id="MobiDB-lite"/>
    </source>
</evidence>
<evidence type="ECO:0000313" key="3">
    <source>
        <dbReference type="Proteomes" id="UP001595850"/>
    </source>
</evidence>